<comment type="caution">
    <text evidence="2">The sequence shown here is derived from an EMBL/GenBank/DDBJ whole genome shotgun (WGS) entry which is preliminary data.</text>
</comment>
<dbReference type="AlphaFoldDB" id="A0A6B2M4F1"/>
<dbReference type="PANTHER" id="PTHR14359">
    <property type="entry name" value="HOMO-OLIGOMERIC FLAVIN CONTAINING CYS DECARBOXYLASE FAMILY"/>
    <property type="match status" value="1"/>
</dbReference>
<reference evidence="2 3" key="1">
    <citation type="submission" date="2020-02" db="EMBL/GenBank/DDBJ databases">
        <title>Albibacoteraceae fam. nov., the first described family within the subdivision 4 Verrucomicrobia.</title>
        <authorList>
            <person name="Xi F."/>
        </authorList>
    </citation>
    <scope>NUCLEOTIDE SEQUENCE [LARGE SCALE GENOMIC DNA]</scope>
    <source>
        <strain evidence="2 3">CK1056</strain>
    </source>
</reference>
<protein>
    <submittedName>
        <fullName evidence="2">Phosphopantothenoylcysteine decarboxylase</fullName>
    </submittedName>
</protein>
<dbReference type="InterPro" id="IPR003382">
    <property type="entry name" value="Flavoprotein"/>
</dbReference>
<dbReference type="InterPro" id="IPR036551">
    <property type="entry name" value="Flavin_trans-like"/>
</dbReference>
<name>A0A6B2M4F1_9BACT</name>
<accession>A0A6B2M4F1</accession>
<organism evidence="2 3">
    <name type="scientific">Oceanipulchritudo coccoides</name>
    <dbReference type="NCBI Taxonomy" id="2706888"/>
    <lineage>
        <taxon>Bacteria</taxon>
        <taxon>Pseudomonadati</taxon>
        <taxon>Verrucomicrobiota</taxon>
        <taxon>Opitutia</taxon>
        <taxon>Puniceicoccales</taxon>
        <taxon>Oceanipulchritudinaceae</taxon>
        <taxon>Oceanipulchritudo</taxon>
    </lineage>
</organism>
<dbReference type="Gene3D" id="3.40.50.1950">
    <property type="entry name" value="Flavin prenyltransferase-like"/>
    <property type="match status" value="1"/>
</dbReference>
<dbReference type="EMBL" id="JAAGNX010000003">
    <property type="protein sequence ID" value="NDV63172.1"/>
    <property type="molecule type" value="Genomic_DNA"/>
</dbReference>
<dbReference type="GO" id="GO:0071513">
    <property type="term" value="C:phosphopantothenoylcysteine decarboxylase complex"/>
    <property type="evidence" value="ECO:0007669"/>
    <property type="project" value="TreeGrafter"/>
</dbReference>
<gene>
    <name evidence="2" type="ORF">G0Q06_11970</name>
</gene>
<dbReference type="SUPFAM" id="SSF52507">
    <property type="entry name" value="Homo-oligomeric flavin-containing Cys decarboxylases, HFCD"/>
    <property type="match status" value="1"/>
</dbReference>
<dbReference type="PANTHER" id="PTHR14359:SF6">
    <property type="entry name" value="PHOSPHOPANTOTHENOYLCYSTEINE DECARBOXYLASE"/>
    <property type="match status" value="1"/>
</dbReference>
<dbReference type="Proteomes" id="UP000478417">
    <property type="component" value="Unassembled WGS sequence"/>
</dbReference>
<evidence type="ECO:0000313" key="2">
    <source>
        <dbReference type="EMBL" id="NDV63172.1"/>
    </source>
</evidence>
<dbReference type="GO" id="GO:0015937">
    <property type="term" value="P:coenzyme A biosynthetic process"/>
    <property type="evidence" value="ECO:0007669"/>
    <property type="project" value="TreeGrafter"/>
</dbReference>
<feature type="domain" description="Flavoprotein" evidence="1">
    <location>
        <begin position="17"/>
        <end position="186"/>
    </location>
</feature>
<keyword evidence="3" id="KW-1185">Reference proteome</keyword>
<dbReference type="Pfam" id="PF02441">
    <property type="entry name" value="Flavoprotein"/>
    <property type="match status" value="1"/>
</dbReference>
<evidence type="ECO:0000313" key="3">
    <source>
        <dbReference type="Proteomes" id="UP000478417"/>
    </source>
</evidence>
<proteinExistence type="predicted"/>
<dbReference type="GO" id="GO:0010181">
    <property type="term" value="F:FMN binding"/>
    <property type="evidence" value="ECO:0007669"/>
    <property type="project" value="TreeGrafter"/>
</dbReference>
<evidence type="ECO:0000259" key="1">
    <source>
        <dbReference type="Pfam" id="PF02441"/>
    </source>
</evidence>
<sequence>MSFTSTRKLPAVKDKCIVLGVTGSIAAYKAADLTSLLVQAGAQVRVVMTEAATRIIAPITLQTLSRNPVAVDLWAEEKGWQPGHIDLADSADLLAVVPATAHTIASFSNGLAPNLLCNIYLATRAPVLIAPAMNGKMLTHPATQHNLEVLEKRGHSVMETAEGMLACGYEGQGKLAPVESIFKRIENILSKTK</sequence>
<dbReference type="GO" id="GO:0004633">
    <property type="term" value="F:phosphopantothenoylcysteine decarboxylase activity"/>
    <property type="evidence" value="ECO:0007669"/>
    <property type="project" value="TreeGrafter"/>
</dbReference>